<dbReference type="GO" id="GO:0004316">
    <property type="term" value="F:3-oxoacyl-[acyl-carrier-protein] reductase (NADPH) activity"/>
    <property type="evidence" value="ECO:0007669"/>
    <property type="project" value="UniProtKB-EC"/>
</dbReference>
<dbReference type="EC" id="1.1.1.100" evidence="3"/>
<dbReference type="InterPro" id="IPR002347">
    <property type="entry name" value="SDR_fam"/>
</dbReference>
<reference evidence="3 4" key="2">
    <citation type="journal article" date="2012" name="Stand. Genomic Sci.">
        <title>Complete genome sequence of the aquatic bacterium Runella slithyformis type strain (LSU 4(T)).</title>
        <authorList>
            <person name="Copeland A."/>
            <person name="Zhang X."/>
            <person name="Misra M."/>
            <person name="Lapidus A."/>
            <person name="Nolan M."/>
            <person name="Lucas S."/>
            <person name="Deshpande S."/>
            <person name="Cheng J.F."/>
            <person name="Tapia R."/>
            <person name="Goodwin L.A."/>
            <person name="Pitluck S."/>
            <person name="Liolios K."/>
            <person name="Pagani I."/>
            <person name="Ivanova N."/>
            <person name="Mikhailova N."/>
            <person name="Pati A."/>
            <person name="Chen A."/>
            <person name="Palaniappan K."/>
            <person name="Land M."/>
            <person name="Hauser L."/>
            <person name="Pan C."/>
            <person name="Jeffries C.D."/>
            <person name="Detter J.C."/>
            <person name="Brambilla E.M."/>
            <person name="Rohde M."/>
            <person name="Djao O.D."/>
            <person name="Goker M."/>
            <person name="Sikorski J."/>
            <person name="Tindall B.J."/>
            <person name="Woyke T."/>
            <person name="Bristow J."/>
            <person name="Eisen J.A."/>
            <person name="Markowitz V."/>
            <person name="Hugenholtz P."/>
            <person name="Kyrpides N.C."/>
            <person name="Klenk H.P."/>
            <person name="Mavromatis K."/>
        </authorList>
    </citation>
    <scope>NUCLEOTIDE SEQUENCE [LARGE SCALE GENOMIC DNA]</scope>
    <source>
        <strain evidence="4">ATCC 29530 / DSM 19594 / LMG 11500 / NCIMB 11436 / LSU 4</strain>
    </source>
</reference>
<evidence type="ECO:0000313" key="4">
    <source>
        <dbReference type="Proteomes" id="UP000000493"/>
    </source>
</evidence>
<dbReference type="InterPro" id="IPR036291">
    <property type="entry name" value="NAD(P)-bd_dom_sf"/>
</dbReference>
<evidence type="ECO:0000256" key="2">
    <source>
        <dbReference type="ARBA" id="ARBA00023002"/>
    </source>
</evidence>
<organism evidence="3 4">
    <name type="scientific">Runella slithyformis (strain ATCC 29530 / DSM 19594 / LMG 11500 / NCIMB 11436 / LSU 4)</name>
    <dbReference type="NCBI Taxonomy" id="761193"/>
    <lineage>
        <taxon>Bacteria</taxon>
        <taxon>Pseudomonadati</taxon>
        <taxon>Bacteroidota</taxon>
        <taxon>Cytophagia</taxon>
        <taxon>Cytophagales</taxon>
        <taxon>Spirosomataceae</taxon>
        <taxon>Runella</taxon>
    </lineage>
</organism>
<keyword evidence="4" id="KW-1185">Reference proteome</keyword>
<dbReference type="EMBL" id="CP002859">
    <property type="protein sequence ID" value="AEI49511.1"/>
    <property type="molecule type" value="Genomic_DNA"/>
</dbReference>
<reference evidence="4" key="1">
    <citation type="submission" date="2011-06" db="EMBL/GenBank/DDBJ databases">
        <title>The complete genome of chromosome of Runella slithyformis DSM 19594.</title>
        <authorList>
            <consortium name="US DOE Joint Genome Institute (JGI-PGF)"/>
            <person name="Lucas S."/>
            <person name="Han J."/>
            <person name="Lapidus A."/>
            <person name="Bruce D."/>
            <person name="Goodwin L."/>
            <person name="Pitluck S."/>
            <person name="Peters L."/>
            <person name="Kyrpides N."/>
            <person name="Mavromatis K."/>
            <person name="Ivanova N."/>
            <person name="Ovchinnikova G."/>
            <person name="Zhang X."/>
            <person name="Misra M."/>
            <person name="Detter J.C."/>
            <person name="Tapia R."/>
            <person name="Han C."/>
            <person name="Land M."/>
            <person name="Hauser L."/>
            <person name="Markowitz V."/>
            <person name="Cheng J.-F."/>
            <person name="Hugenholtz P."/>
            <person name="Woyke T."/>
            <person name="Wu D."/>
            <person name="Tindall B."/>
            <person name="Faehrich R."/>
            <person name="Brambilla E."/>
            <person name="Klenk H.-P."/>
            <person name="Eisen J.A."/>
        </authorList>
    </citation>
    <scope>NUCLEOTIDE SEQUENCE [LARGE SCALE GENOMIC DNA]</scope>
    <source>
        <strain evidence="4">ATCC 29530 / DSM 19594 / LMG 11500 / NCIMB 11436 / LSU 4</strain>
    </source>
</reference>
<dbReference type="SUPFAM" id="SSF51735">
    <property type="entry name" value="NAD(P)-binding Rossmann-fold domains"/>
    <property type="match status" value="1"/>
</dbReference>
<dbReference type="FunFam" id="3.40.50.720:FF:000084">
    <property type="entry name" value="Short-chain dehydrogenase reductase"/>
    <property type="match status" value="1"/>
</dbReference>
<dbReference type="PROSITE" id="PS00061">
    <property type="entry name" value="ADH_SHORT"/>
    <property type="match status" value="1"/>
</dbReference>
<dbReference type="InterPro" id="IPR020904">
    <property type="entry name" value="Sc_DH/Rdtase_CS"/>
</dbReference>
<dbReference type="NCBIfam" id="NF005214">
    <property type="entry name" value="PRK06701.1"/>
    <property type="match status" value="1"/>
</dbReference>
<dbReference type="RefSeq" id="WP_013928818.1">
    <property type="nucleotide sequence ID" value="NC_015703.1"/>
</dbReference>
<dbReference type="PRINTS" id="PR00080">
    <property type="entry name" value="SDRFAMILY"/>
</dbReference>
<dbReference type="Proteomes" id="UP000000493">
    <property type="component" value="Chromosome"/>
</dbReference>
<dbReference type="PRINTS" id="PR00081">
    <property type="entry name" value="GDHRDH"/>
</dbReference>
<comment type="similarity">
    <text evidence="1">Belongs to the short-chain dehydrogenases/reductases (SDR) family.</text>
</comment>
<name>A0A7U4E6E3_RUNSL</name>
<dbReference type="CDD" id="cd05355">
    <property type="entry name" value="SDR_c1"/>
    <property type="match status" value="1"/>
</dbReference>
<dbReference type="KEGG" id="rsi:Runsl_3130"/>
<evidence type="ECO:0000256" key="1">
    <source>
        <dbReference type="ARBA" id="ARBA00006484"/>
    </source>
</evidence>
<keyword evidence="2 3" id="KW-0560">Oxidoreductase</keyword>
<protein>
    <submittedName>
        <fullName evidence="3">3-oxoacyl-(Acyl-carrier-protein) reductase</fullName>
        <ecNumber evidence="3">1.1.1.100</ecNumber>
    </submittedName>
</protein>
<proteinExistence type="inferred from homology"/>
<gene>
    <name evidence="3" type="ordered locus">Runsl_3130</name>
</gene>
<dbReference type="PANTHER" id="PTHR48107">
    <property type="entry name" value="NADPH-DEPENDENT ALDEHYDE REDUCTASE-LIKE PROTEIN, CHLOROPLASTIC-RELATED"/>
    <property type="match status" value="1"/>
</dbReference>
<dbReference type="Pfam" id="PF13561">
    <property type="entry name" value="adh_short_C2"/>
    <property type="match status" value="1"/>
</dbReference>
<sequence>MKYPENIPEQTQKEQPGLEYKMHHPAPVTIRPNYKGAEKLKNKVALITGGDSGIGRAVAVHFAREGANVAIVCTERERIDAEDTRKMVEDEGKECLTLIGDLKDPAFCRVIVDLTIREFKQLDIVVNNAGIHYEAEALTDISEEQLTETFEVNVFSFFYVIQAALKHLKEGASIINTASIVAYRGSESLMDYAATKGAIVAFTRSLSSNLASKGIRVNGVAPGPIWTPLIVSGRNPEKVKEFGKDTPMERPGQPAELGPAYVFLACEDSSYITGQVIHVNGGTIINT</sequence>
<dbReference type="Gene3D" id="3.40.50.720">
    <property type="entry name" value="NAD(P)-binding Rossmann-like Domain"/>
    <property type="match status" value="1"/>
</dbReference>
<evidence type="ECO:0000313" key="3">
    <source>
        <dbReference type="EMBL" id="AEI49511.1"/>
    </source>
</evidence>
<dbReference type="PANTHER" id="PTHR48107:SF16">
    <property type="entry name" value="NADPH-DEPENDENT ALDEHYDE REDUCTASE 1, CHLOROPLASTIC"/>
    <property type="match status" value="1"/>
</dbReference>
<accession>A0A7U4E6E3</accession>
<dbReference type="AlphaFoldDB" id="A0A7U4E6E3"/>